<dbReference type="InterPro" id="IPR032675">
    <property type="entry name" value="LRR_dom_sf"/>
</dbReference>
<evidence type="ECO:0000259" key="1">
    <source>
        <dbReference type="Pfam" id="PF23247"/>
    </source>
</evidence>
<proteinExistence type="predicted"/>
<dbReference type="PANTHER" id="PTHR33463">
    <property type="entry name" value="NB-ARC DOMAIN-CONTAINING PROTEIN-RELATED"/>
    <property type="match status" value="1"/>
</dbReference>
<keyword evidence="3" id="KW-1185">Reference proteome</keyword>
<dbReference type="Proteomes" id="UP001341281">
    <property type="component" value="Chromosome 07"/>
</dbReference>
<accession>A0AAQ3U6E2</accession>
<evidence type="ECO:0000313" key="3">
    <source>
        <dbReference type="Proteomes" id="UP001341281"/>
    </source>
</evidence>
<gene>
    <name evidence="2" type="ORF">U9M48_030963</name>
</gene>
<reference evidence="2 3" key="1">
    <citation type="submission" date="2024-02" db="EMBL/GenBank/DDBJ databases">
        <title>High-quality chromosome-scale genome assembly of Pensacola bahiagrass (Paspalum notatum Flugge var. saurae).</title>
        <authorList>
            <person name="Vega J.M."/>
            <person name="Podio M."/>
            <person name="Orjuela J."/>
            <person name="Siena L.A."/>
            <person name="Pessino S.C."/>
            <person name="Combes M.C."/>
            <person name="Mariac C."/>
            <person name="Albertini E."/>
            <person name="Pupilli F."/>
            <person name="Ortiz J.P.A."/>
            <person name="Leblanc O."/>
        </authorList>
    </citation>
    <scope>NUCLEOTIDE SEQUENCE [LARGE SCALE GENOMIC DNA]</scope>
    <source>
        <strain evidence="2">R1</strain>
        <tissue evidence="2">Leaf</tissue>
    </source>
</reference>
<dbReference type="PANTHER" id="PTHR33463:SF103">
    <property type="entry name" value="NB-ARC DOMAIN-CONTAINING PROTEIN"/>
    <property type="match status" value="1"/>
</dbReference>
<dbReference type="Gene3D" id="3.80.10.10">
    <property type="entry name" value="Ribonuclease Inhibitor"/>
    <property type="match status" value="2"/>
</dbReference>
<organism evidence="2 3">
    <name type="scientific">Paspalum notatum var. saurae</name>
    <dbReference type="NCBI Taxonomy" id="547442"/>
    <lineage>
        <taxon>Eukaryota</taxon>
        <taxon>Viridiplantae</taxon>
        <taxon>Streptophyta</taxon>
        <taxon>Embryophyta</taxon>
        <taxon>Tracheophyta</taxon>
        <taxon>Spermatophyta</taxon>
        <taxon>Magnoliopsida</taxon>
        <taxon>Liliopsida</taxon>
        <taxon>Poales</taxon>
        <taxon>Poaceae</taxon>
        <taxon>PACMAD clade</taxon>
        <taxon>Panicoideae</taxon>
        <taxon>Andropogonodae</taxon>
        <taxon>Paspaleae</taxon>
        <taxon>Paspalinae</taxon>
        <taxon>Paspalum</taxon>
    </lineage>
</organism>
<dbReference type="EMBL" id="CP144751">
    <property type="protein sequence ID" value="WVZ83867.1"/>
    <property type="molecule type" value="Genomic_DNA"/>
</dbReference>
<sequence length="1019" mass="117451">MQDFHEISGRGVYSVEAAVRLLIPYLEDTGRAAHKAIYFDGWDGLAASAVLRAIAEQPPPSLMKKFDRIIHVDCSRWKSRRALQRAIADELKLPQAVMAAFDRQDEEDDFSKVDVNSRAEIEDVTREIYQTVRDLSWLVIFHNGSNDTIDFSDFGFPPFNWLSPCRVLWTFRGRLRLNPQIKEKVDSSHLHIYTPLSWGFDHDTAQLILEEAKEIVNYIQHNKQGINPKIAANCISYLLWFNKNGGSTINYDWETHASKYWVCDGIVEGDGQFDEPWDVSAALQQQIRMEDCSTHKVNFHKDQYTEFWKSVVAHTSESGVRTNDIIVSSKITSFFLAPQNGLPISLPLEMFQKSENLRVLKLFGCKFSFHSPPFHCCRSLRFLGLDNCEDQQLEEEDNQRTTTMECFRSLWVLDICHMDWELDLLQDVTEQMAANIREVHIKKGRIWRSNLAWRRLWNLRKLRVIEPTGSWETCKMDEVKDMVKLRLLDLSGNEGIQVLPSLYGATSLRSLVLDGCVGLEHVGAEDLPRFLESFSFDVDKGNANKLICISLAGCTRLSDFNLRGSFTILEEVDLSGTRIKTVDLKIVDAPCLQRLVLLACVHLRAILWPENEMRQLRLLCIDTRGGEPVRDASHGSLVSLEQEKSCRAFISITDMKFLQLFDEKFIWGWPDFKLNLCLFIMETTKDDGINCNEQMMGTRNREGQIFHKGSCTYTDVHVGKIISDHSKRSAAQPQPSDFHVEFGDRISGTDTQSTQGIKAITYVMNRVQSLHVHHNSSITTVIPEHMMSIKEKIYWRALKWVRVERCPKLDTVFTTNYDIVCFGELETFSAAHLLTARSVWSRGRIVNVVDSSSFAKLRAIHLHFCPRLKFVLPLSWFHTLSSLETLHIVCCGDLRQVFPVEEEFLNQIATGHKNGMLEFPMLKDLYLHHLSSLRQICEAKMFAPKLETVRLRGCWSLRRLPATEYHRQDGPRRVVVDCEKDWWNNLEWDGLHVGHHHSLYAPQHSAYYKKRHLRGTVLR</sequence>
<dbReference type="SUPFAM" id="SSF52058">
    <property type="entry name" value="L domain-like"/>
    <property type="match status" value="1"/>
</dbReference>
<dbReference type="Pfam" id="PF23247">
    <property type="entry name" value="LRR_RPS2"/>
    <property type="match status" value="1"/>
</dbReference>
<name>A0AAQ3U6E2_PASNO</name>
<dbReference type="AlphaFoldDB" id="A0AAQ3U6E2"/>
<dbReference type="InterPro" id="IPR050905">
    <property type="entry name" value="Plant_NBS-LRR"/>
</dbReference>
<feature type="domain" description="Disease resistance protein At4g27190-like leucine-rich repeats" evidence="1">
    <location>
        <begin position="849"/>
        <end position="960"/>
    </location>
</feature>
<dbReference type="InterPro" id="IPR057135">
    <property type="entry name" value="At4g27190-like_LRR"/>
</dbReference>
<protein>
    <recommendedName>
        <fullName evidence="1">Disease resistance protein At4g27190-like leucine-rich repeats domain-containing protein</fullName>
    </recommendedName>
</protein>
<evidence type="ECO:0000313" key="2">
    <source>
        <dbReference type="EMBL" id="WVZ83867.1"/>
    </source>
</evidence>